<dbReference type="AlphaFoldDB" id="A0A2T0T5U9"/>
<accession>A0A2T0T5U9</accession>
<proteinExistence type="predicted"/>
<dbReference type="Proteomes" id="UP000238375">
    <property type="component" value="Unassembled WGS sequence"/>
</dbReference>
<gene>
    <name evidence="1" type="ORF">CLV58_106206</name>
</gene>
<evidence type="ECO:0000313" key="1">
    <source>
        <dbReference type="EMBL" id="PRY41019.1"/>
    </source>
</evidence>
<dbReference type="OrthoDB" id="964048at2"/>
<dbReference type="RefSeq" id="WP_106137446.1">
    <property type="nucleotide sequence ID" value="NZ_PVTE01000006.1"/>
</dbReference>
<evidence type="ECO:0000313" key="2">
    <source>
        <dbReference type="Proteomes" id="UP000238375"/>
    </source>
</evidence>
<name>A0A2T0T5U9_9BACT</name>
<reference evidence="1 2" key="1">
    <citation type="submission" date="2018-03" db="EMBL/GenBank/DDBJ databases">
        <title>Genomic Encyclopedia of Archaeal and Bacterial Type Strains, Phase II (KMG-II): from individual species to whole genera.</title>
        <authorList>
            <person name="Goeker M."/>
        </authorList>
    </citation>
    <scope>NUCLEOTIDE SEQUENCE [LARGE SCALE GENOMIC DNA]</scope>
    <source>
        <strain evidence="1 2">DSM 28354</strain>
    </source>
</reference>
<comment type="caution">
    <text evidence="1">The sequence shown here is derived from an EMBL/GenBank/DDBJ whole genome shotgun (WGS) entry which is preliminary data.</text>
</comment>
<keyword evidence="2" id="KW-1185">Reference proteome</keyword>
<sequence>MDEKNNPFHALESDADCPPDLRDDLIAEIDLMRNVLMAADTCIHNIVGVVTTFMSGLSSTDQK</sequence>
<organism evidence="1 2">
    <name type="scientific">Spirosoma oryzae</name>
    <dbReference type="NCBI Taxonomy" id="1469603"/>
    <lineage>
        <taxon>Bacteria</taxon>
        <taxon>Pseudomonadati</taxon>
        <taxon>Bacteroidota</taxon>
        <taxon>Cytophagia</taxon>
        <taxon>Cytophagales</taxon>
        <taxon>Cytophagaceae</taxon>
        <taxon>Spirosoma</taxon>
    </lineage>
</organism>
<dbReference type="EMBL" id="PVTE01000006">
    <property type="protein sequence ID" value="PRY41019.1"/>
    <property type="molecule type" value="Genomic_DNA"/>
</dbReference>
<protein>
    <submittedName>
        <fullName evidence="1">Uncharacterized protein</fullName>
    </submittedName>
</protein>